<organism evidence="2 3">
    <name type="scientific">Senna tora</name>
    <dbReference type="NCBI Taxonomy" id="362788"/>
    <lineage>
        <taxon>Eukaryota</taxon>
        <taxon>Viridiplantae</taxon>
        <taxon>Streptophyta</taxon>
        <taxon>Embryophyta</taxon>
        <taxon>Tracheophyta</taxon>
        <taxon>Spermatophyta</taxon>
        <taxon>Magnoliopsida</taxon>
        <taxon>eudicotyledons</taxon>
        <taxon>Gunneridae</taxon>
        <taxon>Pentapetalae</taxon>
        <taxon>rosids</taxon>
        <taxon>fabids</taxon>
        <taxon>Fabales</taxon>
        <taxon>Fabaceae</taxon>
        <taxon>Caesalpinioideae</taxon>
        <taxon>Cassia clade</taxon>
        <taxon>Senna</taxon>
    </lineage>
</organism>
<sequence length="24" mass="2517">MATPNDSNGEQIGGANSSFCLQFQ</sequence>
<name>A0A835CLK7_9FABA</name>
<dbReference type="EMBL" id="JAAIUW010000001">
    <property type="protein sequence ID" value="KAF7844620.1"/>
    <property type="molecule type" value="Genomic_DNA"/>
</dbReference>
<evidence type="ECO:0000256" key="1">
    <source>
        <dbReference type="SAM" id="MobiDB-lite"/>
    </source>
</evidence>
<protein>
    <submittedName>
        <fullName evidence="2">Uncharacterized protein</fullName>
    </submittedName>
</protein>
<keyword evidence="3" id="KW-1185">Reference proteome</keyword>
<dbReference type="AlphaFoldDB" id="A0A835CLK7"/>
<gene>
    <name evidence="2" type="ORF">G2W53_001525</name>
</gene>
<evidence type="ECO:0000313" key="2">
    <source>
        <dbReference type="EMBL" id="KAF7844620.1"/>
    </source>
</evidence>
<comment type="caution">
    <text evidence="2">The sequence shown here is derived from an EMBL/GenBank/DDBJ whole genome shotgun (WGS) entry which is preliminary data.</text>
</comment>
<proteinExistence type="predicted"/>
<reference evidence="2" key="1">
    <citation type="submission" date="2020-09" db="EMBL/GenBank/DDBJ databases">
        <title>Genome-Enabled Discovery of Anthraquinone Biosynthesis in Senna tora.</title>
        <authorList>
            <person name="Kang S.-H."/>
            <person name="Pandey R.P."/>
            <person name="Lee C.-M."/>
            <person name="Sim J.-S."/>
            <person name="Jeong J.-T."/>
            <person name="Choi B.-S."/>
            <person name="Jung M."/>
            <person name="Ginzburg D."/>
            <person name="Zhao K."/>
            <person name="Won S.Y."/>
            <person name="Oh T.-J."/>
            <person name="Yu Y."/>
            <person name="Kim N.-H."/>
            <person name="Lee O.R."/>
            <person name="Lee T.-H."/>
            <person name="Bashyal P."/>
            <person name="Kim T.-S."/>
            <person name="Lee W.-H."/>
            <person name="Kawkins C."/>
            <person name="Kim C.-K."/>
            <person name="Kim J.S."/>
            <person name="Ahn B.O."/>
            <person name="Rhee S.Y."/>
            <person name="Sohng J.K."/>
        </authorList>
    </citation>
    <scope>NUCLEOTIDE SEQUENCE</scope>
    <source>
        <tissue evidence="2">Leaf</tissue>
    </source>
</reference>
<evidence type="ECO:0000313" key="3">
    <source>
        <dbReference type="Proteomes" id="UP000634136"/>
    </source>
</evidence>
<feature type="region of interest" description="Disordered" evidence="1">
    <location>
        <begin position="1"/>
        <end position="24"/>
    </location>
</feature>
<dbReference type="Proteomes" id="UP000634136">
    <property type="component" value="Unassembled WGS sequence"/>
</dbReference>
<accession>A0A835CLK7</accession>